<proteinExistence type="predicted"/>
<protein>
    <submittedName>
        <fullName evidence="2">Uncharacterized protein</fullName>
    </submittedName>
</protein>
<evidence type="ECO:0000313" key="3">
    <source>
        <dbReference type="Proteomes" id="UP001648503"/>
    </source>
</evidence>
<reference evidence="2 3" key="1">
    <citation type="submission" date="2021-02" db="EMBL/GenBank/DDBJ databases">
        <title>Variation within the Batrachochytrium salamandrivorans European outbreak.</title>
        <authorList>
            <person name="Kelly M."/>
            <person name="Pasmans F."/>
            <person name="Shea T.P."/>
            <person name="Munoz J.F."/>
            <person name="Carranza S."/>
            <person name="Cuomo C.A."/>
            <person name="Martel A."/>
        </authorList>
    </citation>
    <scope>NUCLEOTIDE SEQUENCE [LARGE SCALE GENOMIC DNA]</scope>
    <source>
        <strain evidence="2 3">AMFP18/2</strain>
    </source>
</reference>
<sequence length="240" mass="26803">MPSLPSQSSIRSGWYTKHTPNSDLVALDAAENEQHSEHVCEWTATPIGVETSGSAAIQHTDMTNHSVSHYRGNSTQMASIEQSPIGMRSVLHDDDMDGEDTHAMEGSSQMNDDDQMDRDDEVNDDDQIDPNSDLDDGQERDEDEFELQDPYMQIGSRTGNNGIPYHVNDEYLYQNDMDLLTPIHSQTNRGHGSRFENDGAYLDNTPGVYEDHALVNQGSDASDGEYHYQVAEFEGDLVDE</sequence>
<comment type="caution">
    <text evidence="2">The sequence shown here is derived from an EMBL/GenBank/DDBJ whole genome shotgun (WGS) entry which is preliminary data.</text>
</comment>
<feature type="region of interest" description="Disordered" evidence="1">
    <location>
        <begin position="90"/>
        <end position="143"/>
    </location>
</feature>
<name>A0ABQ8FD28_9FUNG</name>
<organism evidence="2 3">
    <name type="scientific">Batrachochytrium salamandrivorans</name>
    <dbReference type="NCBI Taxonomy" id="1357716"/>
    <lineage>
        <taxon>Eukaryota</taxon>
        <taxon>Fungi</taxon>
        <taxon>Fungi incertae sedis</taxon>
        <taxon>Chytridiomycota</taxon>
        <taxon>Chytridiomycota incertae sedis</taxon>
        <taxon>Chytridiomycetes</taxon>
        <taxon>Rhizophydiales</taxon>
        <taxon>Rhizophydiales incertae sedis</taxon>
        <taxon>Batrachochytrium</taxon>
    </lineage>
</organism>
<feature type="compositionally biased region" description="Acidic residues" evidence="1">
    <location>
        <begin position="111"/>
        <end position="143"/>
    </location>
</feature>
<evidence type="ECO:0000256" key="1">
    <source>
        <dbReference type="SAM" id="MobiDB-lite"/>
    </source>
</evidence>
<accession>A0ABQ8FD28</accession>
<keyword evidence="3" id="KW-1185">Reference proteome</keyword>
<evidence type="ECO:0000313" key="2">
    <source>
        <dbReference type="EMBL" id="KAH6596202.1"/>
    </source>
</evidence>
<gene>
    <name evidence="2" type="ORF">BASA50_005243</name>
</gene>
<dbReference type="EMBL" id="JAFCIX010000242">
    <property type="protein sequence ID" value="KAH6596202.1"/>
    <property type="molecule type" value="Genomic_DNA"/>
</dbReference>
<dbReference type="Proteomes" id="UP001648503">
    <property type="component" value="Unassembled WGS sequence"/>
</dbReference>